<dbReference type="AlphaFoldDB" id="A0AAW9MUV6"/>
<gene>
    <name evidence="1" type="ORF">VLK81_06275</name>
</gene>
<name>A0AAW9MUV6_9FIRM</name>
<evidence type="ECO:0000313" key="2">
    <source>
        <dbReference type="Proteomes" id="UP001357733"/>
    </source>
</evidence>
<proteinExistence type="predicted"/>
<accession>A0AAW9MUV6</accession>
<dbReference type="EMBL" id="JAYKOT010000003">
    <property type="protein sequence ID" value="MEB3429618.1"/>
    <property type="molecule type" value="Genomic_DNA"/>
</dbReference>
<evidence type="ECO:0000313" key="1">
    <source>
        <dbReference type="EMBL" id="MEB3429618.1"/>
    </source>
</evidence>
<keyword evidence="2" id="KW-1185">Reference proteome</keyword>
<dbReference type="RefSeq" id="WP_324619797.1">
    <property type="nucleotide sequence ID" value="NZ_JAYKOT010000003.1"/>
</dbReference>
<protein>
    <submittedName>
        <fullName evidence="1">Uncharacterized protein</fullName>
    </submittedName>
</protein>
<sequence length="54" mass="6729">MNDKEKKYLEESRNDFIDRMKSQSPKKLTKEEKQRAYEFNKELEAYRKKLNNEK</sequence>
<comment type="caution">
    <text evidence="1">The sequence shown here is derived from an EMBL/GenBank/DDBJ whole genome shotgun (WGS) entry which is preliminary data.</text>
</comment>
<organism evidence="1 2">
    <name type="scientific">Citroniella saccharovorans</name>
    <dbReference type="NCBI Taxonomy" id="2053367"/>
    <lineage>
        <taxon>Bacteria</taxon>
        <taxon>Bacillati</taxon>
        <taxon>Bacillota</taxon>
        <taxon>Tissierellia</taxon>
        <taxon>Tissierellales</taxon>
        <taxon>Peptoniphilaceae</taxon>
        <taxon>Citroniella</taxon>
    </lineage>
</organism>
<dbReference type="Proteomes" id="UP001357733">
    <property type="component" value="Unassembled WGS sequence"/>
</dbReference>
<reference evidence="1 2" key="1">
    <citation type="submission" date="2024-01" db="EMBL/GenBank/DDBJ databases">
        <title>Complete genome sequence of Citroniella saccharovorans strain M6.X9, isolated from human fecal sample.</title>
        <authorList>
            <person name="Cheng G."/>
            <person name="Westerholm M."/>
            <person name="Schnurer A."/>
        </authorList>
    </citation>
    <scope>NUCLEOTIDE SEQUENCE [LARGE SCALE GENOMIC DNA]</scope>
    <source>
        <strain evidence="1 2">DSM 29873</strain>
    </source>
</reference>